<feature type="compositionally biased region" description="Acidic residues" evidence="1">
    <location>
        <begin position="2807"/>
        <end position="2817"/>
    </location>
</feature>
<feature type="compositionally biased region" description="Basic and acidic residues" evidence="1">
    <location>
        <begin position="1911"/>
        <end position="1946"/>
    </location>
</feature>
<feature type="region of interest" description="Disordered" evidence="1">
    <location>
        <begin position="2062"/>
        <end position="2558"/>
    </location>
</feature>
<feature type="compositionally biased region" description="Low complexity" evidence="1">
    <location>
        <begin position="1391"/>
        <end position="1429"/>
    </location>
</feature>
<feature type="region of interest" description="Disordered" evidence="1">
    <location>
        <begin position="3083"/>
        <end position="3220"/>
    </location>
</feature>
<feature type="region of interest" description="Disordered" evidence="1">
    <location>
        <begin position="141"/>
        <end position="210"/>
    </location>
</feature>
<feature type="compositionally biased region" description="Basic and acidic residues" evidence="1">
    <location>
        <begin position="1284"/>
        <end position="1294"/>
    </location>
</feature>
<feature type="compositionally biased region" description="Basic and acidic residues" evidence="1">
    <location>
        <begin position="1775"/>
        <end position="1788"/>
    </location>
</feature>
<feature type="compositionally biased region" description="Low complexity" evidence="1">
    <location>
        <begin position="842"/>
        <end position="857"/>
    </location>
</feature>
<organism evidence="2 3">
    <name type="scientific">Cystoisospora suis</name>
    <dbReference type="NCBI Taxonomy" id="483139"/>
    <lineage>
        <taxon>Eukaryota</taxon>
        <taxon>Sar</taxon>
        <taxon>Alveolata</taxon>
        <taxon>Apicomplexa</taxon>
        <taxon>Conoidasida</taxon>
        <taxon>Coccidia</taxon>
        <taxon>Eucoccidiorida</taxon>
        <taxon>Eimeriorina</taxon>
        <taxon>Sarcocystidae</taxon>
        <taxon>Cystoisospora</taxon>
    </lineage>
</organism>
<feature type="region of interest" description="Disordered" evidence="1">
    <location>
        <begin position="297"/>
        <end position="1376"/>
    </location>
</feature>
<feature type="compositionally biased region" description="Basic and acidic residues" evidence="1">
    <location>
        <begin position="1612"/>
        <end position="1635"/>
    </location>
</feature>
<feature type="compositionally biased region" description="Basic and acidic residues" evidence="1">
    <location>
        <begin position="1339"/>
        <end position="1366"/>
    </location>
</feature>
<feature type="compositionally biased region" description="Low complexity" evidence="1">
    <location>
        <begin position="943"/>
        <end position="954"/>
    </location>
</feature>
<reference evidence="2 3" key="1">
    <citation type="journal article" date="2017" name="Int. J. Parasitol.">
        <title>The genome of the protozoan parasite Cystoisospora suis and a reverse vaccinology approach to identify vaccine candidates.</title>
        <authorList>
            <person name="Palmieri N."/>
            <person name="Shrestha A."/>
            <person name="Ruttkowski B."/>
            <person name="Beck T."/>
            <person name="Vogl C."/>
            <person name="Tomley F."/>
            <person name="Blake D.P."/>
            <person name="Joachim A."/>
        </authorList>
    </citation>
    <scope>NUCLEOTIDE SEQUENCE [LARGE SCALE GENOMIC DNA]</scope>
    <source>
        <strain evidence="2 3">Wien I</strain>
    </source>
</reference>
<feature type="compositionally biased region" description="Polar residues" evidence="1">
    <location>
        <begin position="3374"/>
        <end position="3383"/>
    </location>
</feature>
<dbReference type="OrthoDB" id="334049at2759"/>
<feature type="compositionally biased region" description="Low complexity" evidence="1">
    <location>
        <begin position="701"/>
        <end position="722"/>
    </location>
</feature>
<feature type="compositionally biased region" description="Acidic residues" evidence="1">
    <location>
        <begin position="2748"/>
        <end position="2757"/>
    </location>
</feature>
<feature type="compositionally biased region" description="Basic and acidic residues" evidence="1">
    <location>
        <begin position="1222"/>
        <end position="1238"/>
    </location>
</feature>
<feature type="compositionally biased region" description="Basic and acidic residues" evidence="1">
    <location>
        <begin position="2532"/>
        <end position="2541"/>
    </location>
</feature>
<feature type="compositionally biased region" description="Basic and acidic residues" evidence="1">
    <location>
        <begin position="1796"/>
        <end position="1822"/>
    </location>
</feature>
<feature type="region of interest" description="Disordered" evidence="1">
    <location>
        <begin position="2884"/>
        <end position="3068"/>
    </location>
</feature>
<feature type="compositionally biased region" description="Polar residues" evidence="1">
    <location>
        <begin position="2938"/>
        <end position="2950"/>
    </location>
</feature>
<feature type="compositionally biased region" description="Polar residues" evidence="1">
    <location>
        <begin position="100"/>
        <end position="111"/>
    </location>
</feature>
<feature type="compositionally biased region" description="Basic and acidic residues" evidence="1">
    <location>
        <begin position="2818"/>
        <end position="2829"/>
    </location>
</feature>
<gene>
    <name evidence="2" type="ORF">CSUI_000571</name>
</gene>
<feature type="compositionally biased region" description="Polar residues" evidence="1">
    <location>
        <begin position="963"/>
        <end position="973"/>
    </location>
</feature>
<dbReference type="RefSeq" id="XP_067927215.1">
    <property type="nucleotide sequence ID" value="XM_068060805.1"/>
</dbReference>
<feature type="compositionally biased region" description="Polar residues" evidence="1">
    <location>
        <begin position="3326"/>
        <end position="3366"/>
    </location>
</feature>
<accession>A0A2C6LDF8</accession>
<feature type="compositionally biased region" description="Polar residues" evidence="1">
    <location>
        <begin position="2577"/>
        <end position="2587"/>
    </location>
</feature>
<feature type="compositionally biased region" description="Low complexity" evidence="1">
    <location>
        <begin position="2698"/>
        <end position="2711"/>
    </location>
</feature>
<feature type="compositionally biased region" description="Basic and acidic residues" evidence="1">
    <location>
        <begin position="2758"/>
        <end position="2806"/>
    </location>
</feature>
<feature type="region of interest" description="Disordered" evidence="1">
    <location>
        <begin position="3236"/>
        <end position="3645"/>
    </location>
</feature>
<feature type="compositionally biased region" description="Polar residues" evidence="1">
    <location>
        <begin position="3518"/>
        <end position="3544"/>
    </location>
</feature>
<evidence type="ECO:0000313" key="3">
    <source>
        <dbReference type="Proteomes" id="UP000221165"/>
    </source>
</evidence>
<feature type="compositionally biased region" description="Basic and acidic residues" evidence="1">
    <location>
        <begin position="1859"/>
        <end position="1904"/>
    </location>
</feature>
<proteinExistence type="predicted"/>
<feature type="compositionally biased region" description="Basic and acidic residues" evidence="1">
    <location>
        <begin position="1671"/>
        <end position="1684"/>
    </location>
</feature>
<feature type="compositionally biased region" description="Basic and acidic residues" evidence="1">
    <location>
        <begin position="2222"/>
        <end position="2245"/>
    </location>
</feature>
<feature type="region of interest" description="Disordered" evidence="1">
    <location>
        <begin position="1391"/>
        <end position="2022"/>
    </location>
</feature>
<feature type="compositionally biased region" description="Basic and acidic residues" evidence="1">
    <location>
        <begin position="576"/>
        <end position="591"/>
    </location>
</feature>
<feature type="compositionally biased region" description="Polar residues" evidence="1">
    <location>
        <begin position="862"/>
        <end position="880"/>
    </location>
</feature>
<feature type="compositionally biased region" description="Basic and acidic residues" evidence="1">
    <location>
        <begin position="2462"/>
        <end position="2478"/>
    </location>
</feature>
<feature type="compositionally biased region" description="Basic and acidic residues" evidence="1">
    <location>
        <begin position="3247"/>
        <end position="3261"/>
    </location>
</feature>
<feature type="compositionally biased region" description="Basic and acidic residues" evidence="1">
    <location>
        <begin position="2383"/>
        <end position="2397"/>
    </location>
</feature>
<feature type="compositionally biased region" description="Pro residues" evidence="1">
    <location>
        <begin position="2620"/>
        <end position="2629"/>
    </location>
</feature>
<feature type="compositionally biased region" description="Basic and acidic residues" evidence="1">
    <location>
        <begin position="2995"/>
        <end position="3014"/>
    </location>
</feature>
<feature type="compositionally biased region" description="Polar residues" evidence="1">
    <location>
        <begin position="1111"/>
        <end position="1124"/>
    </location>
</feature>
<feature type="compositionally biased region" description="Basic and acidic residues" evidence="1">
    <location>
        <begin position="3100"/>
        <end position="3113"/>
    </location>
</feature>
<feature type="compositionally biased region" description="Low complexity" evidence="1">
    <location>
        <begin position="2002"/>
        <end position="2018"/>
    </location>
</feature>
<feature type="compositionally biased region" description="Basic and acidic residues" evidence="1">
    <location>
        <begin position="1150"/>
        <end position="1159"/>
    </location>
</feature>
<evidence type="ECO:0000256" key="1">
    <source>
        <dbReference type="SAM" id="MobiDB-lite"/>
    </source>
</evidence>
<feature type="compositionally biased region" description="Basic and acidic residues" evidence="1">
    <location>
        <begin position="3463"/>
        <end position="3477"/>
    </location>
</feature>
<feature type="compositionally biased region" description="Basic and acidic residues" evidence="1">
    <location>
        <begin position="1454"/>
        <end position="1467"/>
    </location>
</feature>
<evidence type="ECO:0000313" key="2">
    <source>
        <dbReference type="EMBL" id="PHJ25569.1"/>
    </source>
</evidence>
<feature type="compositionally biased region" description="Basic and acidic residues" evidence="1">
    <location>
        <begin position="3290"/>
        <end position="3301"/>
    </location>
</feature>
<feature type="compositionally biased region" description="Low complexity" evidence="1">
    <location>
        <begin position="2350"/>
        <end position="2361"/>
    </location>
</feature>
<feature type="compositionally biased region" description="Low complexity" evidence="1">
    <location>
        <begin position="297"/>
        <end position="308"/>
    </location>
</feature>
<feature type="compositionally biased region" description="Basic and acidic residues" evidence="1">
    <location>
        <begin position="2194"/>
        <end position="2212"/>
    </location>
</feature>
<feature type="compositionally biased region" description="Acidic residues" evidence="1">
    <location>
        <begin position="3177"/>
        <end position="3201"/>
    </location>
</feature>
<feature type="region of interest" description="Disordered" evidence="1">
    <location>
        <begin position="2577"/>
        <end position="2870"/>
    </location>
</feature>
<feature type="compositionally biased region" description="Low complexity" evidence="1">
    <location>
        <begin position="2502"/>
        <end position="2527"/>
    </location>
</feature>
<dbReference type="Proteomes" id="UP000221165">
    <property type="component" value="Unassembled WGS sequence"/>
</dbReference>
<feature type="compositionally biased region" description="Basic and acidic residues" evidence="1">
    <location>
        <begin position="1565"/>
        <end position="1574"/>
    </location>
</feature>
<feature type="compositionally biased region" description="Low complexity" evidence="1">
    <location>
        <begin position="423"/>
        <end position="433"/>
    </location>
</feature>
<feature type="compositionally biased region" description="Basic and acidic residues" evidence="1">
    <location>
        <begin position="2951"/>
        <end position="2961"/>
    </location>
</feature>
<feature type="compositionally biased region" description="Basic and acidic residues" evidence="1">
    <location>
        <begin position="1711"/>
        <end position="1734"/>
    </location>
</feature>
<feature type="compositionally biased region" description="Basic and acidic residues" evidence="1">
    <location>
        <begin position="141"/>
        <end position="160"/>
    </location>
</feature>
<feature type="compositionally biased region" description="Basic and acidic residues" evidence="1">
    <location>
        <begin position="3273"/>
        <end position="3283"/>
    </location>
</feature>
<feature type="compositionally biased region" description="Low complexity" evidence="1">
    <location>
        <begin position="974"/>
        <end position="984"/>
    </location>
</feature>
<feature type="compositionally biased region" description="Low complexity" evidence="1">
    <location>
        <begin position="1443"/>
        <end position="1453"/>
    </location>
</feature>
<feature type="compositionally biased region" description="Basic and acidic residues" evidence="1">
    <location>
        <begin position="2144"/>
        <end position="2156"/>
    </location>
</feature>
<feature type="compositionally biased region" description="Polar residues" evidence="1">
    <location>
        <begin position="3567"/>
        <end position="3596"/>
    </location>
</feature>
<name>A0A2C6LDF8_9APIC</name>
<dbReference type="GeneID" id="94424016"/>
<dbReference type="EMBL" id="MIGC01000218">
    <property type="protein sequence ID" value="PHJ25569.1"/>
    <property type="molecule type" value="Genomic_DNA"/>
</dbReference>
<feature type="compositionally biased region" description="Basic and acidic residues" evidence="1">
    <location>
        <begin position="3046"/>
        <end position="3068"/>
    </location>
</feature>
<feature type="region of interest" description="Disordered" evidence="1">
    <location>
        <begin position="100"/>
        <end position="127"/>
    </location>
</feature>
<feature type="compositionally biased region" description="Basic and acidic residues" evidence="1">
    <location>
        <begin position="3598"/>
        <end position="3614"/>
    </location>
</feature>
<feature type="compositionally biased region" description="Gly residues" evidence="1">
    <location>
        <begin position="1063"/>
        <end position="1073"/>
    </location>
</feature>
<feature type="compositionally biased region" description="Gly residues" evidence="1">
    <location>
        <begin position="2326"/>
        <end position="2336"/>
    </location>
</feature>
<keyword evidence="3" id="KW-1185">Reference proteome</keyword>
<feature type="compositionally biased region" description="Low complexity" evidence="1">
    <location>
        <begin position="2099"/>
        <end position="2121"/>
    </location>
</feature>
<feature type="compositionally biased region" description="Low complexity" evidence="1">
    <location>
        <begin position="559"/>
        <end position="575"/>
    </location>
</feature>
<feature type="compositionally biased region" description="Polar residues" evidence="1">
    <location>
        <begin position="317"/>
        <end position="329"/>
    </location>
</feature>
<feature type="compositionally biased region" description="Polar residues" evidence="1">
    <location>
        <begin position="3394"/>
        <end position="3410"/>
    </location>
</feature>
<feature type="compositionally biased region" description="Basic and acidic residues" evidence="1">
    <location>
        <begin position="2268"/>
        <end position="2307"/>
    </location>
</feature>
<dbReference type="VEuPathDB" id="ToxoDB:CSUI_000571"/>
<sequence length="3746" mass="395869">MEVEENVVSFSDCQPWSSGGAELCSLLLKLDPLEQAKQQMTKMRESVALVEDLLHQLACLQQLLLTELRCKTKDVGAFVTTLTHLGLQLPPSAPVNGVTAATSGASGNTPIGNGARRHRPATPPHMSQLKQRLLADLRHRTEESKEAERKDIQKKAKRGQDFPPESDAGFDTAIRSRSGRQEHSRTTGGGGCNAAETRQGDDGVSSESLSVRREEVLDLHPVLSCATSCGSSLSFPSTSSSFSSAASTSRSSSILSAASQIRNESPFSQDPSSSSAVLPSLAVLPVGPLQCPSSFTTSTAASSVSSVSLQRPRCDEGTSSVASDRSCPSSCADASYGASHPLGSESFCCVPEAESQPPGGGHPLPEIDAGFATRDRTFSTSERQGETGGGKAPSEVPPKPRRKKRLLKPAAVSAEEESCCCSTSRGTSPSSLSRKGEGDSSDFLLSSLSKAEDGKTYHEERRQRPSPHGVSPLLPGHVESALMLSSVSTFRRESSTECPGQTAGSREQSSAQSGSSRRSPTASTLKEEEAPYSTEGRVISSPKPRPVETGKKRPRAQDSARPSVGSSSASSSASKGSREHTYGRADKENCKSKGGVKRFKGLSPQNSPVAGSTPSTGVALTAGDITSQGRMPLSGRGNDSEDSSVREGGEGTTGGSSRVVEKSVSAATPLELGASAASSSQPGELATSSGRGSKQFDCVKSSSESPASSPRAASMRLTAGATTSGGEGSGLKSGTAAVVTQPVSIPKKHSHSRAAGAQPSQQKQSLKGGAVLDGKVAEKVAGGGGDEGSLLRRRREKEKQKRKQGETDGATRVRDKRGGSKGGGSTGETSNVRAESEREETMTSSSDSPSESSSSQEDGSDAGTTQHLRAVTTRVQQQSEPCKRSTVDRPLQKRSGVTPKKVLSSRKEIVGGAGASTPPSLPGPDGRSDVTNLTDGKTAAVHSSNTSRSSSQSRKCGKKSKSVTGPTVVSERNTATTGSSGSSTPQDDIEACALLPALPGASEKNSGSRCAGEGSSSGGGPGMAAGVSACTSLDKQESSGDPMATVRTASKHLGSAKSHQSGKGRGGQAGFGVGSTVQPCKERAPHPQRAQPSANVTEKDPWLLPGFPSRRPSQAGLSPSSHSVKSGERSARAAGLSDESAGSTGKCYGRQKEAGRGQRQDAGSPCGKQKLCTQAGDVGVCPHVSLPENRETDRRQETDSGDEWAKLSRSGEKQRKPGQCGGDRHRSGAYSESRKPENRSLPARQEPGESRGGVFSSCDTDANKPTSRISEKTSESIRSTTAAAKRDPSPRPEMMKTGAGGYVVALPQEAQGAPIKDEMMTAVEEEETEEKDGKKKQKKLEGRRRGQGAEKERDLEEDVGEAKVPEVEECGTLPTQRLSVQCLSSSTSALSAASLSSGTLASGLSLGPSASCPSRNQTPASTPGTSSSGRFQRGLPSLDVGCSSLSSSASKGEGQSEKGEKEKKEQSRASCASGSFSPSSSMAKPESKSKPGMLNAAEREEWKLLDKRSAVRDRVEDSDVPGEKWGPVEVGHHPGTTDTKKPTGEVTRTEGGNSVHVCSGTKASDFSKKVRGESDPVVDAPESSEAARYQEQHGTSRPGPGSLELPKVGSETQRRGDVAGETLIRRGRTEDRPRWMTDSCGRQVGGRSEGGDEGGRLSTVSKTRGQTGEEFPERCEDTRSEDDRRRHRVVSASPLSGARGEDETSEDDGERVEKRRGEQAEGRKAVSPKAKLEQGAEQSGRARQSGSSERGSRPNGKLADEKRTSCQTEGSLRFGADKEKVRDGEREATSSVEGTDFNRGEQCEGARGGRESQERGSTERSRNSPSSVGEPGNQGRGSRMRSLLTRRESDSGLSAVQGKSHDRVALCETRRGPEDASEGRRRENAEGRRGKEQSGEREQQRRSSVESATEEVSKDRRGSINSSKDSDVIHSKQSGDDLPLTRHCGEDAGNTVWCSSPCHAFRPLRGRGASPWWRPHPGKQSPTGGGPSLREDDSVRGRRKASTSSSGSRRSISPSTGGDIRDIHSAKVETAWWVDRAKRENIKNPGVGAAQSFWWPKSFEGEEKASFRRRRSPRSGTDKEYFSGVSRSFRGVEVSRGGHSSLSLTPSPHSLFSSSYAAGSSREPRGMGPGVAAGKGCALPGVHQGRDVAGDESSSRERRKCPREEDTEDGSHAGAGADRGPEILGEGRGWRGGHSGDDKGCVAERDREERQRSIGSCVGLRDGAERLQLEGHREIYENSLSHDENAGDDSGPQVFARSHSQRRRKRFMKDESSDSFSHRHERREHGQRWGRREDCISTEKQGKDRPRAGITPPGEPGWRVHSPGMRGDGISSGTGGKLLTKGRSPSLRGADSPASVSSASSLRGVLPQAAVRDETDSPLGSGRGDHLGKERSWRVMEGRNAPAGPGGRESSPENDRTRRPCPSSKTAGPESANVSTVILAERSPRSQFARTDAAHMGAPDIQAEKDRHVQDDGRRRGDSSQVARGGDERETVQQERGWALPATTASQTQDPTQAAAAAIAAVVAQRAGTKNSGDRGCEASHPRPGGCRQSSLEAAGENARGRYEARLCSVGEARNSQFSLQGTSSDALQKPPVHGSLDFTSRGLVTPPFPVYPTHRLPHHPQPPPPPPQGSTSRSRVSPGAAGMRTGDCKNHYYGGKGVNGVYRESRGGGETDLSQLDNVTGAGGFRRRPGLGGGAGLRVTSGPGSPFPGRGRAGPEEIGERGGGGGGGVRGESKVEIIVRRRVPPQADDEIEEGEATEERAHQEEVRGKGERDERMEISDEEREHPESGRGGEEREARAKTRETQQEEEEREEGEWEREVTGLSDRRPAGTTAVGQRSEEATAQRGGQQGHTGAGSTENGKGQQHANSVSYTWASTVGSSLLQDGTKKTADVLGTKSPGTGTDDKSMMMLGNGRIAEVRNGEGMTVAEGGSAKDGTVRSSAEGSLQVFDQRSEVPTEDGQRFLPSFRDVSGQPHGGHGGEAAGLLESSAGKSMTAEEKEKPQMSEESLREDKAPPGVQERSGTGVAERLRQSEYHTQNDFVVTGRGDDEGERGGGRGPAKQEAEKEEEWMLPHKSAIVVAPTATGGGAGETPIENEVLGEERQVGDDREKSGQHAQVCGRGEQAAGAVTSVKSSRAWWARPSTGGEGCGRGKPLRPLFHRRTESEKQGCPWHDSPSESEVEEKSNEDEEDRGSEQGDEIPNDSGTEGDSIGGKKDPVKAVECSSGEQMLLHIRGVAGVAAPPCGSDIRERRIGEDGKEEPASLSPGGRQLRLVKEEDERKQGFPENDEASGKKLHDHAHEGVTIQRQESGEHRGNFQRAELTGPAGQQASNSAPAGRRQSVSNGMTGPSEAGFSSNPVLTGTQKRGGTEEQSGRTGTQTNGEAKSELLGEVNAGSSQLPLCTASSSSRSGDCVEKNDGQRSGPKSPHLFQAPAENASTPGVMALCTRKGADTSLDSGGKEGSVSRREPPAEEDAKQTRKTLFGSGLLARSGDDGNYAREAKSFQGPTCAEGRDDTTEWSVSTGQIEKNDSSGTSRAVTTGTREQASDVGGEMQNSPRTRGEDGRGTESTGTERQFSLQTEVESVKLSSGSHNSGGASEEKERMTQEGLGRNEQEEASGAQEGKRLPTEPAAAGGEHPGKDGGGCVSVEEREAELQRVCFDLKRELNETLQRDDVAATRQILSEANRLLVHQLPVPIMLRILKPTGLGRSVQAVVRHREPSLASFARQIVSALKARIASQAVQDQG</sequence>
<feature type="compositionally biased region" description="Basic and acidic residues" evidence="1">
    <location>
        <begin position="1497"/>
        <end position="1517"/>
    </location>
</feature>
<feature type="compositionally biased region" description="Basic and acidic residues" evidence="1">
    <location>
        <begin position="545"/>
        <end position="558"/>
    </location>
</feature>
<feature type="compositionally biased region" description="Polar residues" evidence="1">
    <location>
        <begin position="603"/>
        <end position="629"/>
    </location>
</feature>
<feature type="compositionally biased region" description="Basic and acidic residues" evidence="1">
    <location>
        <begin position="1188"/>
        <end position="1215"/>
    </location>
</feature>
<feature type="compositionally biased region" description="Low complexity" evidence="1">
    <location>
        <begin position="1468"/>
        <end position="1484"/>
    </location>
</feature>
<feature type="compositionally biased region" description="Polar residues" evidence="1">
    <location>
        <begin position="2855"/>
        <end position="2870"/>
    </location>
</feature>
<feature type="compositionally biased region" description="Gly residues" evidence="1">
    <location>
        <begin position="2722"/>
        <end position="2731"/>
    </location>
</feature>
<feature type="compositionally biased region" description="Basic and acidic residues" evidence="1">
    <location>
        <begin position="881"/>
        <end position="891"/>
    </location>
</feature>
<protein>
    <submittedName>
        <fullName evidence="2">Uncharacterized protein</fullName>
    </submittedName>
</protein>
<feature type="compositionally biased region" description="Low complexity" evidence="1">
    <location>
        <begin position="503"/>
        <end position="519"/>
    </location>
</feature>
<comment type="caution">
    <text evidence="2">The sequence shown here is derived from an EMBL/GenBank/DDBJ whole genome shotgun (WGS) entry which is preliminary data.</text>
</comment>
<feature type="compositionally biased region" description="Basic and acidic residues" evidence="1">
    <location>
        <begin position="797"/>
        <end position="818"/>
    </location>
</feature>
<feature type="compositionally biased region" description="Polar residues" evidence="1">
    <location>
        <begin position="676"/>
        <end position="692"/>
    </location>
</feature>
<feature type="compositionally biased region" description="Basic and acidic residues" evidence="1">
    <location>
        <begin position="3491"/>
        <end position="3502"/>
    </location>
</feature>
<feature type="compositionally biased region" description="Basic and acidic residues" evidence="1">
    <location>
        <begin position="450"/>
        <end position="463"/>
    </location>
</feature>
<feature type="compositionally biased region" description="Polar residues" evidence="1">
    <location>
        <begin position="1257"/>
        <end position="1268"/>
    </location>
</feature>